<feature type="region of interest" description="Disordered" evidence="1">
    <location>
        <begin position="26"/>
        <end position="107"/>
    </location>
</feature>
<evidence type="ECO:0000256" key="1">
    <source>
        <dbReference type="SAM" id="MobiDB-lite"/>
    </source>
</evidence>
<accession>A0A1S1X618</accession>
<dbReference type="STRING" id="1903179.BI347_06245"/>
<gene>
    <name evidence="2" type="ORF">BI347_06245</name>
</gene>
<comment type="caution">
    <text evidence="2">The sequence shown here is derived from an EMBL/GenBank/DDBJ whole genome shotgun (WGS) entry which is preliminary data.</text>
</comment>
<evidence type="ECO:0000313" key="3">
    <source>
        <dbReference type="Proteomes" id="UP000180088"/>
    </source>
</evidence>
<proteinExistence type="predicted"/>
<dbReference type="AlphaFoldDB" id="A0A1S1X618"/>
<evidence type="ECO:0000313" key="2">
    <source>
        <dbReference type="EMBL" id="OHX14923.1"/>
    </source>
</evidence>
<feature type="compositionally biased region" description="Pro residues" evidence="1">
    <location>
        <begin position="27"/>
        <end position="36"/>
    </location>
</feature>
<dbReference type="EMBL" id="MKCS01000001">
    <property type="protein sequence ID" value="OHX14923.1"/>
    <property type="molecule type" value="Genomic_DNA"/>
</dbReference>
<name>A0A1S1X618_9NEIS</name>
<dbReference type="Proteomes" id="UP000180088">
    <property type="component" value="Unassembled WGS sequence"/>
</dbReference>
<protein>
    <submittedName>
        <fullName evidence="2">Uncharacterized protein</fullName>
    </submittedName>
</protein>
<organism evidence="2 3">
    <name type="scientific">Chromobacterium sphagni</name>
    <dbReference type="NCBI Taxonomy" id="1903179"/>
    <lineage>
        <taxon>Bacteria</taxon>
        <taxon>Pseudomonadati</taxon>
        <taxon>Pseudomonadota</taxon>
        <taxon>Betaproteobacteria</taxon>
        <taxon>Neisseriales</taxon>
        <taxon>Chromobacteriaceae</taxon>
        <taxon>Chromobacterium</taxon>
    </lineage>
</organism>
<reference evidence="2 3" key="1">
    <citation type="submission" date="2016-09" db="EMBL/GenBank/DDBJ databases">
        <title>Chromobacterium muskegensis sp. nov., an insecticidal bacterium isolated from Sphagnum bogs.</title>
        <authorList>
            <person name="Sparks M.E."/>
            <person name="Blackburn M.B."/>
            <person name="Gundersen-Rindal D.E."/>
            <person name="Mitchell A."/>
            <person name="Farrar R."/>
            <person name="Kuhar D."/>
        </authorList>
    </citation>
    <scope>NUCLEOTIDE SEQUENCE [LARGE SCALE GENOMIC DNA]</scope>
    <source>
        <strain evidence="2 3">37-2</strain>
    </source>
</reference>
<sequence>MVSRRRAWSAALLMAAAGGAAWRLWPAPEPAAPPAPRAAAAAPPARPIVSRPTPATPWHPPSRPALPPVRKGGNSWRPEAAPVAKADVQRGAPDIPDAKPLPRPPDP</sequence>
<feature type="compositionally biased region" description="Pro residues" evidence="1">
    <location>
        <begin position="54"/>
        <end position="67"/>
    </location>
</feature>